<comment type="caution">
    <text evidence="3">The sequence shown here is derived from an EMBL/GenBank/DDBJ whole genome shotgun (WGS) entry which is preliminary data.</text>
</comment>
<dbReference type="InterPro" id="IPR019734">
    <property type="entry name" value="TPR_rpt"/>
</dbReference>
<dbReference type="Pfam" id="PF13414">
    <property type="entry name" value="TPR_11"/>
    <property type="match status" value="1"/>
</dbReference>
<keyword evidence="2" id="KW-1133">Transmembrane helix</keyword>
<keyword evidence="1" id="KW-0802">TPR repeat</keyword>
<keyword evidence="2" id="KW-0472">Membrane</keyword>
<feature type="transmembrane region" description="Helical" evidence="2">
    <location>
        <begin position="6"/>
        <end position="26"/>
    </location>
</feature>
<dbReference type="Gene3D" id="1.25.40.10">
    <property type="entry name" value="Tetratricopeptide repeat domain"/>
    <property type="match status" value="1"/>
</dbReference>
<dbReference type="SMART" id="SM00028">
    <property type="entry name" value="TPR"/>
    <property type="match status" value="3"/>
</dbReference>
<feature type="repeat" description="TPR" evidence="1">
    <location>
        <begin position="126"/>
        <end position="159"/>
    </location>
</feature>
<dbReference type="Proteomes" id="UP000050465">
    <property type="component" value="Unassembled WGS sequence"/>
</dbReference>
<name>A0A0P8BJ95_9CYAN</name>
<proteinExistence type="predicted"/>
<sequence length="174" mass="19922">MENDNYLVVYLGILLVLLSLAAFFVIRQVWVTRRVEVTLSDLQAKLTNQKGSAVEYYELGSILLDKKLYVQASVYLKKALKELSDEEEENAVLVHNALGYAYFAQDQFDLAIRQYNEALKISPGYVTALNNLAHSYERKQLMPQALETYEKSLVAEPKNETAKRRAESLRKRLA</sequence>
<dbReference type="SUPFAM" id="SSF48452">
    <property type="entry name" value="TPR-like"/>
    <property type="match status" value="1"/>
</dbReference>
<evidence type="ECO:0000313" key="3">
    <source>
        <dbReference type="EMBL" id="KPQ33759.1"/>
    </source>
</evidence>
<feature type="repeat" description="TPR" evidence="1">
    <location>
        <begin position="92"/>
        <end position="125"/>
    </location>
</feature>
<protein>
    <submittedName>
        <fullName evidence="3">Tetratricopeptide repeat/TPR repeat</fullName>
    </submittedName>
</protein>
<evidence type="ECO:0000256" key="1">
    <source>
        <dbReference type="PROSITE-ProRule" id="PRU00339"/>
    </source>
</evidence>
<gene>
    <name evidence="3" type="ORF">HLUCCA11_17260</name>
</gene>
<dbReference type="PATRIC" id="fig|1666911.3.peg.1231"/>
<dbReference type="AlphaFoldDB" id="A0A0P8BJ95"/>
<dbReference type="STRING" id="1666911.HLUCCA11_17260"/>
<dbReference type="InterPro" id="IPR011990">
    <property type="entry name" value="TPR-like_helical_dom_sf"/>
</dbReference>
<dbReference type="PROSITE" id="PS50005">
    <property type="entry name" value="TPR"/>
    <property type="match status" value="2"/>
</dbReference>
<evidence type="ECO:0000313" key="4">
    <source>
        <dbReference type="Proteomes" id="UP000050465"/>
    </source>
</evidence>
<dbReference type="EMBL" id="LJZR01000027">
    <property type="protein sequence ID" value="KPQ33759.1"/>
    <property type="molecule type" value="Genomic_DNA"/>
</dbReference>
<reference evidence="3 4" key="1">
    <citation type="submission" date="2015-09" db="EMBL/GenBank/DDBJ databases">
        <title>Identification and resolution of microdiversity through metagenomic sequencing of parallel consortia.</title>
        <authorList>
            <person name="Nelson W.C."/>
            <person name="Romine M.F."/>
            <person name="Lindemann S.R."/>
        </authorList>
    </citation>
    <scope>NUCLEOTIDE SEQUENCE [LARGE SCALE GENOMIC DNA]</scope>
    <source>
        <strain evidence="3">Ana</strain>
    </source>
</reference>
<organism evidence="3 4">
    <name type="scientific">Phormidesmis priestleyi Ana</name>
    <dbReference type="NCBI Taxonomy" id="1666911"/>
    <lineage>
        <taxon>Bacteria</taxon>
        <taxon>Bacillati</taxon>
        <taxon>Cyanobacteriota</taxon>
        <taxon>Cyanophyceae</taxon>
        <taxon>Leptolyngbyales</taxon>
        <taxon>Leptolyngbyaceae</taxon>
        <taxon>Phormidesmis</taxon>
    </lineage>
</organism>
<keyword evidence="2" id="KW-0812">Transmembrane</keyword>
<evidence type="ECO:0000256" key="2">
    <source>
        <dbReference type="SAM" id="Phobius"/>
    </source>
</evidence>
<accession>A0A0P8BJ95</accession>